<evidence type="ECO:0000256" key="4">
    <source>
        <dbReference type="PROSITE-ProRule" id="PRU00024"/>
    </source>
</evidence>
<dbReference type="PROSITE" id="PS50119">
    <property type="entry name" value="ZF_BBOX"/>
    <property type="match status" value="1"/>
</dbReference>
<dbReference type="PROSITE" id="PS00518">
    <property type="entry name" value="ZF_RING_1"/>
    <property type="match status" value="1"/>
</dbReference>
<dbReference type="SUPFAM" id="SSF57850">
    <property type="entry name" value="RING/U-box"/>
    <property type="match status" value="1"/>
</dbReference>
<dbReference type="Gene3D" id="3.30.160.60">
    <property type="entry name" value="Classic Zinc Finger"/>
    <property type="match status" value="1"/>
</dbReference>
<keyword evidence="8" id="KW-1185">Reference proteome</keyword>
<dbReference type="CDD" id="cd16579">
    <property type="entry name" value="RING-HC_PML_C-V"/>
    <property type="match status" value="1"/>
</dbReference>
<dbReference type="EMBL" id="UYJE01008235">
    <property type="protein sequence ID" value="VDI62184.1"/>
    <property type="molecule type" value="Genomic_DNA"/>
</dbReference>
<dbReference type="PANTHER" id="PTHR25462">
    <property type="entry name" value="BONUS, ISOFORM C-RELATED"/>
    <property type="match status" value="1"/>
</dbReference>
<keyword evidence="1" id="KW-0479">Metal-binding</keyword>
<dbReference type="InterPro" id="IPR017907">
    <property type="entry name" value="Znf_RING_CS"/>
</dbReference>
<reference evidence="7" key="1">
    <citation type="submission" date="2018-11" db="EMBL/GenBank/DDBJ databases">
        <authorList>
            <person name="Alioto T."/>
            <person name="Alioto T."/>
        </authorList>
    </citation>
    <scope>NUCLEOTIDE SEQUENCE</scope>
</reference>
<dbReference type="PANTHER" id="PTHR25462:SF296">
    <property type="entry name" value="MEIOTIC P26, ISOFORM F"/>
    <property type="match status" value="1"/>
</dbReference>
<protein>
    <submittedName>
        <fullName evidence="7">Tripartite motif-containing protein 2/3</fullName>
    </submittedName>
</protein>
<evidence type="ECO:0000259" key="5">
    <source>
        <dbReference type="PROSITE" id="PS50089"/>
    </source>
</evidence>
<dbReference type="Pfam" id="PF00097">
    <property type="entry name" value="zf-C3HC4"/>
    <property type="match status" value="1"/>
</dbReference>
<dbReference type="Proteomes" id="UP000596742">
    <property type="component" value="Unassembled WGS sequence"/>
</dbReference>
<proteinExistence type="predicted"/>
<dbReference type="InterPro" id="IPR013083">
    <property type="entry name" value="Znf_RING/FYVE/PHD"/>
</dbReference>
<dbReference type="SUPFAM" id="SSF57845">
    <property type="entry name" value="B-box zinc-binding domain"/>
    <property type="match status" value="1"/>
</dbReference>
<accession>A0A8B6GCL3</accession>
<evidence type="ECO:0000256" key="3">
    <source>
        <dbReference type="ARBA" id="ARBA00022833"/>
    </source>
</evidence>
<evidence type="ECO:0000256" key="1">
    <source>
        <dbReference type="ARBA" id="ARBA00022723"/>
    </source>
</evidence>
<comment type="caution">
    <text evidence="7">The sequence shown here is derived from an EMBL/GenBank/DDBJ whole genome shotgun (WGS) entry which is preliminary data.</text>
</comment>
<feature type="domain" description="RING-type" evidence="5">
    <location>
        <begin position="40"/>
        <end position="83"/>
    </location>
</feature>
<gene>
    <name evidence="7" type="ORF">MGAL_10B002945</name>
</gene>
<dbReference type="SUPFAM" id="SSF101898">
    <property type="entry name" value="NHL repeat"/>
    <property type="match status" value="1"/>
</dbReference>
<name>A0A8B6GCL3_MYTGA</name>
<dbReference type="Gene3D" id="3.30.40.10">
    <property type="entry name" value="Zinc/RING finger domain, C3HC4 (zinc finger)"/>
    <property type="match status" value="1"/>
</dbReference>
<sequence>MFCVHVRNNCIQKKQISFDSVLNIMQRRLADNITSDHLSCPICRDTLKDPKLLPCDHSICFECLTQLIESTRRFNKFSCPVDRREITASSYTLSAEQWASSFPTDELSLLLLQAISGDTKTETKPKDGILCSDHPQNVCDFFCFGCYKIICSECAVENHRGTECNCKNFKNCADLAREKLRDAYDEIENLIITGQDIVFKEIDKDQLLVQSRQQIRSTIYKLKTIVQDFEKMINRKCLDILSKVDSVTNVEELKKRTEGIVKDLKRIRDEVELSKSLTSTKDILTVLSKIPESLQKNTDLLYSLAVSDNPIELKLELNEKFLNLCETLIDQPIGTVHAVPADAVDFEDTEATVCSKRIKFSSDVLPLRALELDPFLAIQRDPSESENKITARFTGVIIHGHSIIAIDNANFKVQRFRDTIENQFIDEVLIQGIYDITNIHENDDVLVTSPGKQSRLIRLSTYNSLSIISEKVTENAYFSISQLPDCTFAVISHSSPSGASKKRVNFDWSRGVTSHIDIIDVDGNVLKHFSENFLCEPNEFGNPFIMPLKSICCLPNGNIVVSIETKTNSFISCFNQNARVKWTYDLNDTPEGVCFDDGKIYVFLRESKAVRVLSVDGDLKPVSTLKLPNYFGDGNSLFVGRNLLSVIDKTELIRLYKLQSC</sequence>
<dbReference type="AlphaFoldDB" id="A0A8B6GCL3"/>
<feature type="domain" description="B box-type" evidence="6">
    <location>
        <begin position="126"/>
        <end position="160"/>
    </location>
</feature>
<dbReference type="SMART" id="SM00184">
    <property type="entry name" value="RING"/>
    <property type="match status" value="1"/>
</dbReference>
<dbReference type="Gene3D" id="2.120.10.30">
    <property type="entry name" value="TolB, C-terminal domain"/>
    <property type="match status" value="1"/>
</dbReference>
<dbReference type="InterPro" id="IPR047153">
    <property type="entry name" value="TRIM45/56/19-like"/>
</dbReference>
<dbReference type="InterPro" id="IPR011042">
    <property type="entry name" value="6-blade_b-propeller_TolB-like"/>
</dbReference>
<dbReference type="PROSITE" id="PS50089">
    <property type="entry name" value="ZF_RING_2"/>
    <property type="match status" value="1"/>
</dbReference>
<evidence type="ECO:0000313" key="8">
    <source>
        <dbReference type="Proteomes" id="UP000596742"/>
    </source>
</evidence>
<evidence type="ECO:0000256" key="2">
    <source>
        <dbReference type="ARBA" id="ARBA00022771"/>
    </source>
</evidence>
<keyword evidence="3" id="KW-0862">Zinc</keyword>
<organism evidence="7 8">
    <name type="scientific">Mytilus galloprovincialis</name>
    <name type="common">Mediterranean mussel</name>
    <dbReference type="NCBI Taxonomy" id="29158"/>
    <lineage>
        <taxon>Eukaryota</taxon>
        <taxon>Metazoa</taxon>
        <taxon>Spiralia</taxon>
        <taxon>Lophotrochozoa</taxon>
        <taxon>Mollusca</taxon>
        <taxon>Bivalvia</taxon>
        <taxon>Autobranchia</taxon>
        <taxon>Pteriomorphia</taxon>
        <taxon>Mytilida</taxon>
        <taxon>Mytiloidea</taxon>
        <taxon>Mytilidae</taxon>
        <taxon>Mytilinae</taxon>
        <taxon>Mytilus</taxon>
    </lineage>
</organism>
<evidence type="ECO:0000313" key="7">
    <source>
        <dbReference type="EMBL" id="VDI62184.1"/>
    </source>
</evidence>
<dbReference type="InterPro" id="IPR018957">
    <property type="entry name" value="Znf_C3HC4_RING-type"/>
</dbReference>
<keyword evidence="2 4" id="KW-0863">Zinc-finger</keyword>
<dbReference type="InterPro" id="IPR000315">
    <property type="entry name" value="Znf_B-box"/>
</dbReference>
<dbReference type="InterPro" id="IPR001841">
    <property type="entry name" value="Znf_RING"/>
</dbReference>
<dbReference type="GO" id="GO:0008270">
    <property type="term" value="F:zinc ion binding"/>
    <property type="evidence" value="ECO:0007669"/>
    <property type="project" value="UniProtKB-KW"/>
</dbReference>
<evidence type="ECO:0000259" key="6">
    <source>
        <dbReference type="PROSITE" id="PS50119"/>
    </source>
</evidence>
<dbReference type="OrthoDB" id="6124694at2759"/>